<evidence type="ECO:0000256" key="6">
    <source>
        <dbReference type="SAM" id="MobiDB-lite"/>
    </source>
</evidence>
<gene>
    <name evidence="8" type="ORF">Dda_6489</name>
</gene>
<evidence type="ECO:0000313" key="8">
    <source>
        <dbReference type="EMBL" id="KAJ6258448.1"/>
    </source>
</evidence>
<evidence type="ECO:0000313" key="9">
    <source>
        <dbReference type="Proteomes" id="UP001221413"/>
    </source>
</evidence>
<keyword evidence="4" id="KW-0804">Transcription</keyword>
<dbReference type="Gene3D" id="2.30.30.40">
    <property type="entry name" value="SH3 Domains"/>
    <property type="match status" value="1"/>
</dbReference>
<dbReference type="Gene3D" id="2.30.30.1020">
    <property type="entry name" value="CCR4-NOT complex subunit 2/3/5, C-terminal domain"/>
    <property type="match status" value="1"/>
</dbReference>
<feature type="domain" description="SH3" evidence="7">
    <location>
        <begin position="4"/>
        <end position="68"/>
    </location>
</feature>
<name>A0AAD6ITW4_DREDA</name>
<keyword evidence="9" id="KW-1185">Reference proteome</keyword>
<dbReference type="GO" id="GO:0030015">
    <property type="term" value="C:CCR4-NOT core complex"/>
    <property type="evidence" value="ECO:0007669"/>
    <property type="project" value="InterPro"/>
</dbReference>
<dbReference type="InterPro" id="IPR038635">
    <property type="entry name" value="CCR4-NOT_su2/3/5_C_sf"/>
</dbReference>
<accession>A0AAD6ITW4</accession>
<feature type="compositionally biased region" description="Basic and acidic residues" evidence="6">
    <location>
        <begin position="337"/>
        <end position="361"/>
    </location>
</feature>
<dbReference type="InterPro" id="IPR035552">
    <property type="entry name" value="Mti1_SH3"/>
</dbReference>
<evidence type="ECO:0000256" key="2">
    <source>
        <dbReference type="ARBA" id="ARBA00022443"/>
    </source>
</evidence>
<feature type="compositionally biased region" description="Basic and acidic residues" evidence="6">
    <location>
        <begin position="225"/>
        <end position="244"/>
    </location>
</feature>
<feature type="compositionally biased region" description="Pro residues" evidence="6">
    <location>
        <begin position="543"/>
        <end position="560"/>
    </location>
</feature>
<dbReference type="PANTHER" id="PTHR23326">
    <property type="entry name" value="CCR4 NOT-RELATED"/>
    <property type="match status" value="1"/>
</dbReference>
<reference evidence="8" key="1">
    <citation type="submission" date="2023-01" db="EMBL/GenBank/DDBJ databases">
        <title>The chitinases involved in constricting ring structure development in the nematode-trapping fungus Drechslerella dactyloides.</title>
        <authorList>
            <person name="Wang R."/>
            <person name="Zhang L."/>
            <person name="Tang P."/>
            <person name="Li S."/>
            <person name="Liang L."/>
        </authorList>
    </citation>
    <scope>NUCLEOTIDE SEQUENCE</scope>
    <source>
        <strain evidence="8">YMF1.00031</strain>
    </source>
</reference>
<feature type="compositionally biased region" description="Low complexity" evidence="6">
    <location>
        <begin position="1326"/>
        <end position="1355"/>
    </location>
</feature>
<comment type="caution">
    <text evidence="8">The sequence shown here is derived from an EMBL/GenBank/DDBJ whole genome shotgun (WGS) entry which is preliminary data.</text>
</comment>
<feature type="compositionally biased region" description="Basic and acidic residues" evidence="6">
    <location>
        <begin position="209"/>
        <end position="218"/>
    </location>
</feature>
<feature type="region of interest" description="Disordered" evidence="6">
    <location>
        <begin position="64"/>
        <end position="392"/>
    </location>
</feature>
<comment type="similarity">
    <text evidence="1">Belongs to the CNOT2/3/5 family.</text>
</comment>
<feature type="compositionally biased region" description="Gly residues" evidence="6">
    <location>
        <begin position="405"/>
        <end position="421"/>
    </location>
</feature>
<dbReference type="GO" id="GO:0006355">
    <property type="term" value="P:regulation of DNA-templated transcription"/>
    <property type="evidence" value="ECO:0007669"/>
    <property type="project" value="InterPro"/>
</dbReference>
<dbReference type="InterPro" id="IPR007282">
    <property type="entry name" value="NOT2/3/5_C"/>
</dbReference>
<evidence type="ECO:0000256" key="3">
    <source>
        <dbReference type="ARBA" id="ARBA00023015"/>
    </source>
</evidence>
<feature type="compositionally biased region" description="Low complexity" evidence="6">
    <location>
        <begin position="454"/>
        <end position="464"/>
    </location>
</feature>
<dbReference type="EMBL" id="JAQGDS010000008">
    <property type="protein sequence ID" value="KAJ6258448.1"/>
    <property type="molecule type" value="Genomic_DNA"/>
</dbReference>
<feature type="compositionally biased region" description="Basic and acidic residues" evidence="6">
    <location>
        <begin position="270"/>
        <end position="283"/>
    </location>
</feature>
<feature type="compositionally biased region" description="Low complexity" evidence="6">
    <location>
        <begin position="1422"/>
        <end position="1441"/>
    </location>
</feature>
<feature type="compositionally biased region" description="Pro residues" evidence="6">
    <location>
        <begin position="661"/>
        <end position="685"/>
    </location>
</feature>
<evidence type="ECO:0000256" key="5">
    <source>
        <dbReference type="PROSITE-ProRule" id="PRU00192"/>
    </source>
</evidence>
<dbReference type="SUPFAM" id="SSF50044">
    <property type="entry name" value="SH3-domain"/>
    <property type="match status" value="1"/>
</dbReference>
<keyword evidence="3" id="KW-0805">Transcription regulation</keyword>
<evidence type="ECO:0000256" key="1">
    <source>
        <dbReference type="ARBA" id="ARBA00007682"/>
    </source>
</evidence>
<feature type="compositionally biased region" description="Low complexity" evidence="6">
    <location>
        <begin position="777"/>
        <end position="788"/>
    </location>
</feature>
<feature type="compositionally biased region" description="Low complexity" evidence="6">
    <location>
        <begin position="128"/>
        <end position="144"/>
    </location>
</feature>
<feature type="compositionally biased region" description="Basic and acidic residues" evidence="6">
    <location>
        <begin position="103"/>
        <end position="114"/>
    </location>
</feature>
<feature type="compositionally biased region" description="Basic and acidic residues" evidence="6">
    <location>
        <begin position="480"/>
        <end position="503"/>
    </location>
</feature>
<evidence type="ECO:0000259" key="7">
    <source>
        <dbReference type="PROSITE" id="PS50002"/>
    </source>
</evidence>
<sequence>MSASPPYTVAALYEYNSGHEDDLDFKPGQKIKVTEEEDADWLHGEYRDAQGNLKKGIFPKNYVERIPEPEAPKLPPVPVRPQHDDSKRAAASAPEDPPAKLPPKSDDAEPEPLKKRTSYSAAPRSKPESSAPTAPAAIPTSQKPPGSPPPTESAKPVGSFRDRIAAFNKSAAAPIAPTQPKPSSFIKKPYVPPPPSKNAFIPPPQQQAEPRREQDHRPAPPPVNRQEEPSQEEQPKLSSLKDRIALLQSQQLNPALGGKPKKPPKPPPAKKKEELMPKPETQDPSRQAENLAAADAAAPAPKISLEAPADMEEPERDGSTTSEAVKRPLPPVGGDIEADKQDTPPEDHPEGGEQEKEKPKELPTSPAEEAEDEGAEEEEEEEEEVDPEIARRLAIRERMMKMSGGMGMGMMAGIGMPGMYGGAPAPYRPPKPQKQEPSGVESEESNTQTNQPQAPIRMIPILPMARPPPPAPPAQTAGSDSDRSPTRSQTHRSDTDSPAKDAPTEDEASTADITIKRSTQPSFESEADEPITHVNPSARDSRPPPPPPPSLPPQTAPRPPTRGYGPTEGSESDDEMSLDESKAASLASPTVGQRRPVSGIAQTQALDSLDVNSAKRISLLGSPPPIPDSPATPMSAKRASYIHGGQMPPIPGIGATGPKLPQLPQPPPPPPPAARGPPPPPPNAPPVRQTSMPDDSDEEEEEVTEYEADIDTELDDSKKSFKDALGSHGSARRNEEFDEESDETPLPSPQLHNAPQPPRHAPGLPPPPPPPPPPMSQPSVSPPRETIPSLPPPPPPPPSTSPPTLLRDLPERTRPVSYIRVPPTYPEEDDDEDGEASDSQPIPTAPERSPGRASEDRPRASMSSSSRRSVDFSRSLHDHPFQAHDEDLGASTSWWTQENTPPPAFQNRGRDLYYEVEDSTTVKRGGKIHVTRDVYILFSDYSQTIVTARFDKENPMNVSLEQRHEPPPQPLRQDKLEEASNKFGKLIFEGAKSLENKVVGDGNPAALPAELIKGLEGALPPIGTKAYGVTVYQNLGNATMQQLDEIRAGDIITFRNARFQGHKGGLHHKYSLDISKTDHVGVVYDWDGTKKKIRIFEQGRESKKVKLDNYRIGDMRSGEVKIWRVVEKNWVCAMRLAGTCGGPGLWAAPRSLGLAPGWLAQPAASFCLLPHLVLLPQPGHFTVTPPDHPFKTQTVHLALPDIITAPTAAIRNINIMNRPGSNEDFPALPSSSAISDGLSDRKSNFLLGAQALQSGSHLDILSQQDSQRQAFLNGPLGSSSLQTSAGRQQGAGGGSRGQNLNGGQPPQMRLSPILMDHHQNHHHTLSHQQQPQHHPHSLQQAVGGASTSATEASSENSRKTKALSSSASAVPQPGTGLSTAASAPMTQATNSRQQQQQHLLQQASSSISSLASQPDLPPDQQPPRYSSTPPDTEPSESSGPSDIDRFGLNGLLPLIRNEDLDMALLALGTDLTQLGLELNQPEQPLISTFASPWSDQQVRAAEPDFKLPPCYSVLNTQPLQSKVRNFSDETLFYIFYTMPKDLMQEIVAQELTQRNWRYHKELQVWLTKVPGNEPSQIVQGRFEKGVYVFFEPTLWERQQKEFVLEYAALDQSRMALP</sequence>
<feature type="compositionally biased region" description="Low complexity" evidence="6">
    <location>
        <begin position="1393"/>
        <end position="1414"/>
    </location>
</feature>
<feature type="compositionally biased region" description="Polar residues" evidence="6">
    <location>
        <begin position="1362"/>
        <end position="1392"/>
    </location>
</feature>
<feature type="compositionally biased region" description="Acidic residues" evidence="6">
    <location>
        <begin position="694"/>
        <end position="714"/>
    </location>
</feature>
<feature type="region of interest" description="Disordered" evidence="6">
    <location>
        <begin position="405"/>
        <end position="873"/>
    </location>
</feature>
<dbReference type="InterPro" id="IPR036028">
    <property type="entry name" value="SH3-like_dom_sf"/>
</dbReference>
<dbReference type="CDD" id="cd11887">
    <property type="entry name" value="SH3_Bbc1"/>
    <property type="match status" value="1"/>
</dbReference>
<dbReference type="GO" id="GO:0000289">
    <property type="term" value="P:nuclear-transcribed mRNA poly(A) tail shortening"/>
    <property type="evidence" value="ECO:0007669"/>
    <property type="project" value="UniProtKB-ARBA"/>
</dbReference>
<feature type="compositionally biased region" description="Pro residues" evidence="6">
    <location>
        <begin position="755"/>
        <end position="776"/>
    </location>
</feature>
<dbReference type="InterPro" id="IPR057402">
    <property type="entry name" value="AIM3_BBC1_C"/>
</dbReference>
<evidence type="ECO:0000256" key="4">
    <source>
        <dbReference type="ARBA" id="ARBA00023163"/>
    </source>
</evidence>
<feature type="region of interest" description="Disordered" evidence="6">
    <location>
        <begin position="1271"/>
        <end position="1444"/>
    </location>
</feature>
<feature type="compositionally biased region" description="Acidic residues" evidence="6">
    <location>
        <begin position="368"/>
        <end position="387"/>
    </location>
</feature>
<dbReference type="Pfam" id="PF00018">
    <property type="entry name" value="SH3_1"/>
    <property type="match status" value="1"/>
</dbReference>
<dbReference type="PRINTS" id="PR00452">
    <property type="entry name" value="SH3DOMAIN"/>
</dbReference>
<proteinExistence type="inferred from homology"/>
<dbReference type="PROSITE" id="PS50002">
    <property type="entry name" value="SH3"/>
    <property type="match status" value="1"/>
</dbReference>
<feature type="compositionally biased region" description="Pro residues" evidence="6">
    <location>
        <begin position="190"/>
        <end position="205"/>
    </location>
</feature>
<dbReference type="SMART" id="SM00326">
    <property type="entry name" value="SH3"/>
    <property type="match status" value="1"/>
</dbReference>
<dbReference type="InterPro" id="IPR001452">
    <property type="entry name" value="SH3_domain"/>
</dbReference>
<keyword evidence="2 5" id="KW-0728">SH3 domain</keyword>
<dbReference type="Pfam" id="PF04153">
    <property type="entry name" value="NOT2_3_5_C"/>
    <property type="match status" value="1"/>
</dbReference>
<dbReference type="Pfam" id="PF25459">
    <property type="entry name" value="AIM3_BBC1_C"/>
    <property type="match status" value="1"/>
</dbReference>
<feature type="compositionally biased region" description="Basic and acidic residues" evidence="6">
    <location>
        <begin position="849"/>
        <end position="859"/>
    </location>
</feature>
<dbReference type="Proteomes" id="UP001221413">
    <property type="component" value="Unassembled WGS sequence"/>
</dbReference>
<feature type="compositionally biased region" description="Acidic residues" evidence="6">
    <location>
        <begin position="826"/>
        <end position="836"/>
    </location>
</feature>
<feature type="compositionally biased region" description="Pro residues" evidence="6">
    <location>
        <begin position="789"/>
        <end position="801"/>
    </location>
</feature>
<organism evidence="8 9">
    <name type="scientific">Drechslerella dactyloides</name>
    <name type="common">Nematode-trapping fungus</name>
    <name type="synonym">Arthrobotrys dactyloides</name>
    <dbReference type="NCBI Taxonomy" id="74499"/>
    <lineage>
        <taxon>Eukaryota</taxon>
        <taxon>Fungi</taxon>
        <taxon>Dikarya</taxon>
        <taxon>Ascomycota</taxon>
        <taxon>Pezizomycotina</taxon>
        <taxon>Orbiliomycetes</taxon>
        <taxon>Orbiliales</taxon>
        <taxon>Orbiliaceae</taxon>
        <taxon>Drechslerella</taxon>
    </lineage>
</organism>
<protein>
    <recommendedName>
        <fullName evidence="7">SH3 domain-containing protein</fullName>
    </recommendedName>
</protein>
<feature type="compositionally biased region" description="Low complexity" evidence="6">
    <location>
        <begin position="292"/>
        <end position="301"/>
    </location>
</feature>
<feature type="compositionally biased region" description="Polar residues" evidence="6">
    <location>
        <begin position="1271"/>
        <end position="1283"/>
    </location>
</feature>
<dbReference type="InterPro" id="IPR040168">
    <property type="entry name" value="Not2/3/5"/>
</dbReference>